<dbReference type="GO" id="GO:0003964">
    <property type="term" value="F:RNA-directed DNA polymerase activity"/>
    <property type="evidence" value="ECO:0007669"/>
    <property type="project" value="UniProtKB-KW"/>
</dbReference>
<evidence type="ECO:0000256" key="5">
    <source>
        <dbReference type="ARBA" id="ARBA00022842"/>
    </source>
</evidence>
<keyword evidence="3" id="KW-0548">Nucleotidyltransferase</keyword>
<comment type="similarity">
    <text evidence="8">Belongs to the bacterial reverse transcriptase family.</text>
</comment>
<evidence type="ECO:0000256" key="4">
    <source>
        <dbReference type="ARBA" id="ARBA00022723"/>
    </source>
</evidence>
<dbReference type="CDD" id="cd03487">
    <property type="entry name" value="RT_Bac_retron_II"/>
    <property type="match status" value="1"/>
</dbReference>
<evidence type="ECO:0000256" key="8">
    <source>
        <dbReference type="ARBA" id="ARBA00034120"/>
    </source>
</evidence>
<dbReference type="InterPro" id="IPR000123">
    <property type="entry name" value="Reverse_transcriptase_msDNA"/>
</dbReference>
<evidence type="ECO:0000313" key="12">
    <source>
        <dbReference type="Proteomes" id="UP000825679"/>
    </source>
</evidence>
<evidence type="ECO:0000259" key="10">
    <source>
        <dbReference type="PROSITE" id="PS50878"/>
    </source>
</evidence>
<dbReference type="EC" id="2.7.7.49" evidence="1"/>
<proteinExistence type="inferred from homology"/>
<dbReference type="SUPFAM" id="SSF56672">
    <property type="entry name" value="DNA/RNA polymerases"/>
    <property type="match status" value="1"/>
</dbReference>
<evidence type="ECO:0000256" key="3">
    <source>
        <dbReference type="ARBA" id="ARBA00022695"/>
    </source>
</evidence>
<dbReference type="Pfam" id="PF00078">
    <property type="entry name" value="RVT_1"/>
    <property type="match status" value="1"/>
</dbReference>
<evidence type="ECO:0000256" key="6">
    <source>
        <dbReference type="ARBA" id="ARBA00022918"/>
    </source>
</evidence>
<protein>
    <recommendedName>
        <fullName evidence="1">RNA-directed DNA polymerase</fullName>
        <ecNumber evidence="1">2.7.7.49</ecNumber>
    </recommendedName>
</protein>
<evidence type="ECO:0000256" key="1">
    <source>
        <dbReference type="ARBA" id="ARBA00012493"/>
    </source>
</evidence>
<keyword evidence="6 11" id="KW-0695">RNA-directed DNA polymerase</keyword>
<dbReference type="InterPro" id="IPR043502">
    <property type="entry name" value="DNA/RNA_pol_sf"/>
</dbReference>
<dbReference type="PROSITE" id="PS50878">
    <property type="entry name" value="RT_POL"/>
    <property type="match status" value="1"/>
</dbReference>
<keyword evidence="4" id="KW-0479">Metal-binding</keyword>
<dbReference type="PANTHER" id="PTHR34047:SF7">
    <property type="entry name" value="RNA-DIRECTED DNA POLYMERASE"/>
    <property type="match status" value="1"/>
</dbReference>
<feature type="domain" description="Reverse transcriptase" evidence="10">
    <location>
        <begin position="1"/>
        <end position="235"/>
    </location>
</feature>
<accession>A0ABX8ZBF8</accession>
<keyword evidence="7" id="KW-0051">Antiviral defense</keyword>
<evidence type="ECO:0000313" key="11">
    <source>
        <dbReference type="EMBL" id="QZA78495.1"/>
    </source>
</evidence>
<keyword evidence="12" id="KW-1185">Reference proteome</keyword>
<keyword evidence="2" id="KW-0808">Transferase</keyword>
<keyword evidence="5" id="KW-0460">Magnesium</keyword>
<dbReference type="InterPro" id="IPR051083">
    <property type="entry name" value="GrpII_Intron_Splice-Mob/Def"/>
</dbReference>
<organism evidence="11 12">
    <name type="scientific">Deefgea tanakiae</name>
    <dbReference type="NCBI Taxonomy" id="2865840"/>
    <lineage>
        <taxon>Bacteria</taxon>
        <taxon>Pseudomonadati</taxon>
        <taxon>Pseudomonadota</taxon>
        <taxon>Betaproteobacteria</taxon>
        <taxon>Neisseriales</taxon>
        <taxon>Chitinibacteraceae</taxon>
        <taxon>Deefgea</taxon>
    </lineage>
</organism>
<reference evidence="11 12" key="1">
    <citation type="submission" date="2021-08" db="EMBL/GenBank/DDBJ databases">
        <title>complete genome sequencing of Deefgea sp. D25.</title>
        <authorList>
            <person name="Bae J.-W."/>
            <person name="Gim D.-H."/>
        </authorList>
    </citation>
    <scope>NUCLEOTIDE SEQUENCE [LARGE SCALE GENOMIC DNA]</scope>
    <source>
        <strain evidence="11 12">D25</strain>
    </source>
</reference>
<comment type="catalytic activity">
    <reaction evidence="9">
        <text>DNA(n) + a 2'-deoxyribonucleoside 5'-triphosphate = DNA(n+1) + diphosphate</text>
        <dbReference type="Rhea" id="RHEA:22508"/>
        <dbReference type="Rhea" id="RHEA-COMP:17339"/>
        <dbReference type="Rhea" id="RHEA-COMP:17340"/>
        <dbReference type="ChEBI" id="CHEBI:33019"/>
        <dbReference type="ChEBI" id="CHEBI:61560"/>
        <dbReference type="ChEBI" id="CHEBI:173112"/>
        <dbReference type="EC" id="2.7.7.49"/>
    </reaction>
</comment>
<evidence type="ECO:0000256" key="9">
    <source>
        <dbReference type="ARBA" id="ARBA00048173"/>
    </source>
</evidence>
<name>A0ABX8ZBF8_9NEIS</name>
<dbReference type="EMBL" id="CP081150">
    <property type="protein sequence ID" value="QZA78495.1"/>
    <property type="molecule type" value="Genomic_DNA"/>
</dbReference>
<dbReference type="RefSeq" id="WP_221007026.1">
    <property type="nucleotide sequence ID" value="NZ_CP081150.1"/>
</dbReference>
<evidence type="ECO:0000256" key="7">
    <source>
        <dbReference type="ARBA" id="ARBA00023118"/>
    </source>
</evidence>
<sequence length="316" mass="36644">MKKPDLESAFNSMFHGKYKFSEFINLNTIDEYTIIQHNNRIVYSTTKKLKDFHKFLNLFVFEYLRINEEVVFSYRKGHNVVDAVKIHAKGKYFYQSDIIDFFSCINEQHIDHSLKISLSSIPVSDIEKYAMQVKNLILIDGKLPIGFSTSPPISNSVLFDFDKIIKQHCTLNDIKYSRYSDDIIFSANSLNLLDDIEKITEETLLKTSGNAFHINTKKSKIKSIGEQVKILGMVIMPNGELTVDSKIKNKTEILLHHYRTDKEKFKKISENELEKSILNLGSLLNYINAVDKPYLYKLKKKYGATTIDFFIHKTRG</sequence>
<evidence type="ECO:0000256" key="2">
    <source>
        <dbReference type="ARBA" id="ARBA00022679"/>
    </source>
</evidence>
<dbReference type="PRINTS" id="PR00866">
    <property type="entry name" value="RNADNAPOLMS"/>
</dbReference>
<dbReference type="Proteomes" id="UP000825679">
    <property type="component" value="Chromosome"/>
</dbReference>
<dbReference type="InterPro" id="IPR000477">
    <property type="entry name" value="RT_dom"/>
</dbReference>
<gene>
    <name evidence="11" type="ORF">K4H28_03505</name>
</gene>
<dbReference type="PANTHER" id="PTHR34047">
    <property type="entry name" value="NUCLEAR INTRON MATURASE 1, MITOCHONDRIAL-RELATED"/>
    <property type="match status" value="1"/>
</dbReference>